<keyword evidence="1" id="KW-0732">Signal</keyword>
<proteinExistence type="predicted"/>
<feature type="chain" id="PRO_5040517035" evidence="1">
    <location>
        <begin position="19"/>
        <end position="96"/>
    </location>
</feature>
<evidence type="ECO:0000313" key="2">
    <source>
        <dbReference type="EMBL" id="KAG6111867.1"/>
    </source>
</evidence>
<reference evidence="2 3" key="1">
    <citation type="journal article" date="2020" name="bioRxiv">
        <title>Whole genome comparisons of ergot fungi reveals the divergence and evolution of species within the genus Claviceps are the result of varying mechanisms driving genome evolution and host range expansion.</title>
        <authorList>
            <person name="Wyka S.A."/>
            <person name="Mondo S.J."/>
            <person name="Liu M."/>
            <person name="Dettman J."/>
            <person name="Nalam V."/>
            <person name="Broders K.D."/>
        </authorList>
    </citation>
    <scope>NUCLEOTIDE SEQUENCE [LARGE SCALE GENOMIC DNA]</scope>
    <source>
        <strain evidence="2 3">LM576</strain>
    </source>
</reference>
<evidence type="ECO:0000313" key="3">
    <source>
        <dbReference type="Proteomes" id="UP000732380"/>
    </source>
</evidence>
<dbReference type="AlphaFoldDB" id="A0A9P7PYD8"/>
<protein>
    <submittedName>
        <fullName evidence="2">Uncharacterized protein</fullName>
    </submittedName>
</protein>
<name>A0A9P7PYD8_9HYPO</name>
<sequence length="96" mass="10077">MKFSAATVLAMAAVPALAGDVRGNSGYILSCSRSMYKGGNAQSYFNDFYKKTCQNADCGDMSPPAVGAEVVSGRCLECPIDLDTNSVPNCQLLPDS</sequence>
<evidence type="ECO:0000256" key="1">
    <source>
        <dbReference type="SAM" id="SignalP"/>
    </source>
</evidence>
<gene>
    <name evidence="2" type="ORF">E4U13_004589</name>
</gene>
<feature type="signal peptide" evidence="1">
    <location>
        <begin position="1"/>
        <end position="18"/>
    </location>
</feature>
<dbReference type="Proteomes" id="UP000732380">
    <property type="component" value="Unassembled WGS sequence"/>
</dbReference>
<dbReference type="EMBL" id="SRQM01000361">
    <property type="protein sequence ID" value="KAG6111867.1"/>
    <property type="molecule type" value="Genomic_DNA"/>
</dbReference>
<accession>A0A9P7PYD8</accession>
<comment type="caution">
    <text evidence="2">The sequence shown here is derived from an EMBL/GenBank/DDBJ whole genome shotgun (WGS) entry which is preliminary data.</text>
</comment>
<organism evidence="2 3">
    <name type="scientific">Claviceps humidiphila</name>
    <dbReference type="NCBI Taxonomy" id="1294629"/>
    <lineage>
        <taxon>Eukaryota</taxon>
        <taxon>Fungi</taxon>
        <taxon>Dikarya</taxon>
        <taxon>Ascomycota</taxon>
        <taxon>Pezizomycotina</taxon>
        <taxon>Sordariomycetes</taxon>
        <taxon>Hypocreomycetidae</taxon>
        <taxon>Hypocreales</taxon>
        <taxon>Clavicipitaceae</taxon>
        <taxon>Claviceps</taxon>
    </lineage>
</organism>
<keyword evidence="3" id="KW-1185">Reference proteome</keyword>